<dbReference type="CDD" id="cd00378">
    <property type="entry name" value="SHMT"/>
    <property type="match status" value="1"/>
</dbReference>
<dbReference type="InterPro" id="IPR049943">
    <property type="entry name" value="Ser_HO-MeTrfase-like"/>
</dbReference>
<dbReference type="InterPro" id="IPR001085">
    <property type="entry name" value="Ser_HO-MeTrfase"/>
</dbReference>
<organism evidence="4">
    <name type="scientific">marine sediment metagenome</name>
    <dbReference type="NCBI Taxonomy" id="412755"/>
    <lineage>
        <taxon>unclassified sequences</taxon>
        <taxon>metagenomes</taxon>
        <taxon>ecological metagenomes</taxon>
    </lineage>
</organism>
<keyword evidence="2" id="KW-0663">Pyridoxal phosphate</keyword>
<dbReference type="Gene3D" id="3.90.1150.10">
    <property type="entry name" value="Aspartate Aminotransferase, domain 1"/>
    <property type="match status" value="1"/>
</dbReference>
<gene>
    <name evidence="4" type="ORF">LCGC14_0196530</name>
</gene>
<dbReference type="GO" id="GO:0019264">
    <property type="term" value="P:glycine biosynthetic process from serine"/>
    <property type="evidence" value="ECO:0007669"/>
    <property type="project" value="InterPro"/>
</dbReference>
<dbReference type="InterPro" id="IPR015424">
    <property type="entry name" value="PyrdxlP-dep_Trfase"/>
</dbReference>
<dbReference type="InterPro" id="IPR015421">
    <property type="entry name" value="PyrdxlP-dep_Trfase_major"/>
</dbReference>
<dbReference type="PANTHER" id="PTHR11680:SF35">
    <property type="entry name" value="SERINE HYDROXYMETHYLTRANSFERASE 1"/>
    <property type="match status" value="1"/>
</dbReference>
<evidence type="ECO:0000256" key="2">
    <source>
        <dbReference type="ARBA" id="ARBA00022898"/>
    </source>
</evidence>
<dbReference type="InterPro" id="IPR015422">
    <property type="entry name" value="PyrdxlP-dep_Trfase_small"/>
</dbReference>
<dbReference type="GO" id="GO:0004372">
    <property type="term" value="F:glycine hydroxymethyltransferase activity"/>
    <property type="evidence" value="ECO:0007669"/>
    <property type="project" value="InterPro"/>
</dbReference>
<dbReference type="SUPFAM" id="SSF53383">
    <property type="entry name" value="PLP-dependent transferases"/>
    <property type="match status" value="1"/>
</dbReference>
<dbReference type="GO" id="GO:0005737">
    <property type="term" value="C:cytoplasm"/>
    <property type="evidence" value="ECO:0007669"/>
    <property type="project" value="TreeGrafter"/>
</dbReference>
<dbReference type="AlphaFoldDB" id="A0A0F9UJN2"/>
<proteinExistence type="inferred from homology"/>
<protein>
    <recommendedName>
        <fullName evidence="3">Serine hydroxymethyltransferase-like domain-containing protein</fullName>
    </recommendedName>
</protein>
<accession>A0A0F9UJN2</accession>
<dbReference type="PIRSF" id="PIRSF000412">
    <property type="entry name" value="SHMT"/>
    <property type="match status" value="1"/>
</dbReference>
<evidence type="ECO:0000256" key="1">
    <source>
        <dbReference type="ARBA" id="ARBA00001933"/>
    </source>
</evidence>
<dbReference type="GO" id="GO:0030170">
    <property type="term" value="F:pyridoxal phosphate binding"/>
    <property type="evidence" value="ECO:0007669"/>
    <property type="project" value="InterPro"/>
</dbReference>
<feature type="domain" description="Serine hydroxymethyltransferase-like" evidence="3">
    <location>
        <begin position="7"/>
        <end position="385"/>
    </location>
</feature>
<dbReference type="InterPro" id="IPR039429">
    <property type="entry name" value="SHMT-like_dom"/>
</dbReference>
<dbReference type="Pfam" id="PF00464">
    <property type="entry name" value="SHMT"/>
    <property type="match status" value="1"/>
</dbReference>
<dbReference type="GO" id="GO:0035999">
    <property type="term" value="P:tetrahydrofolate interconversion"/>
    <property type="evidence" value="ECO:0007669"/>
    <property type="project" value="InterPro"/>
</dbReference>
<dbReference type="PANTHER" id="PTHR11680">
    <property type="entry name" value="SERINE HYDROXYMETHYLTRANSFERASE"/>
    <property type="match status" value="1"/>
</dbReference>
<dbReference type="EMBL" id="LAZR01000085">
    <property type="protein sequence ID" value="KKN93465.1"/>
    <property type="molecule type" value="Genomic_DNA"/>
</dbReference>
<evidence type="ECO:0000259" key="3">
    <source>
        <dbReference type="Pfam" id="PF00464"/>
    </source>
</evidence>
<comment type="cofactor">
    <cofactor evidence="1">
        <name>pyridoxal 5'-phosphate</name>
        <dbReference type="ChEBI" id="CHEBI:597326"/>
    </cofactor>
</comment>
<comment type="caution">
    <text evidence="4">The sequence shown here is derived from an EMBL/GenBank/DDBJ whole genome shotgun (WGS) entry which is preliminary data.</text>
</comment>
<sequence>MDIKIIRKKDPKIAALIDKERKRHEETLNLIASENYASTAVREALSSLFIAKYSEGRPYKRYYGGTRIIDELETLVEERVKKVFKISPKKWAVNVQPYSGSLANYAVLRGLLNPGDKIMSLALSHGGHLSQGAKVSLSGQDFKVVNYFVNKKGFLDYREIEKLAKKERPKLIITGYSAYPRKVNFKKFAQIAHKITAYLMADIAHISGLIAGSVHPSPFPFADVVTLTTHKTLRGPRGAIIICREALRKKIFPKVFPGIQGGPHNHTICALGVALKEAQKPQFKKYIQQIVKNAKVLAEELKKYNFDLISGGTDNHLILINLTNKGLSGKEAQNLLEKVGIVTNKNGIPYDQRKPFDPSGLRIGTPSLTSRGMKEKEMRKIAYWINEVIESSKINPPKFCEAKLRRVKREIKKLCKKFPLL</sequence>
<dbReference type="Gene3D" id="3.40.640.10">
    <property type="entry name" value="Type I PLP-dependent aspartate aminotransferase-like (Major domain)"/>
    <property type="match status" value="1"/>
</dbReference>
<dbReference type="NCBIfam" id="NF000586">
    <property type="entry name" value="PRK00011.1"/>
    <property type="match status" value="1"/>
</dbReference>
<reference evidence="4" key="1">
    <citation type="journal article" date="2015" name="Nature">
        <title>Complex archaea that bridge the gap between prokaryotes and eukaryotes.</title>
        <authorList>
            <person name="Spang A."/>
            <person name="Saw J.H."/>
            <person name="Jorgensen S.L."/>
            <person name="Zaremba-Niedzwiedzka K."/>
            <person name="Martijn J."/>
            <person name="Lind A.E."/>
            <person name="van Eijk R."/>
            <person name="Schleper C."/>
            <person name="Guy L."/>
            <person name="Ettema T.J."/>
        </authorList>
    </citation>
    <scope>NUCLEOTIDE SEQUENCE</scope>
</reference>
<evidence type="ECO:0000313" key="4">
    <source>
        <dbReference type="EMBL" id="KKN93465.1"/>
    </source>
</evidence>
<name>A0A0F9UJN2_9ZZZZ</name>
<dbReference type="HAMAP" id="MF_00051">
    <property type="entry name" value="SHMT"/>
    <property type="match status" value="1"/>
</dbReference>